<name>A0AAU8SUW9_9BURK</name>
<reference evidence="1 2" key="1">
    <citation type="journal article" date="2015" name="Genome Announc.">
        <title>Complete genome sequences for 59 burkholderia isolates, both pathogenic and near neighbor.</title>
        <authorList>
            <person name="Johnson S.L."/>
            <person name="Bishop-Lilly K.A."/>
            <person name="Ladner J.T."/>
            <person name="Daligault H.E."/>
            <person name="Davenport K.W."/>
            <person name="Jaissle J."/>
            <person name="Frey K.G."/>
            <person name="Koroleva G.I."/>
            <person name="Bruce D.C."/>
            <person name="Coyne S.R."/>
            <person name="Broomall S.M."/>
            <person name="Li P.E."/>
            <person name="Teshima H."/>
            <person name="Gibbons H.S."/>
            <person name="Palacios G.F."/>
            <person name="Rosenzweig C.N."/>
            <person name="Redden C.L."/>
            <person name="Xu Y."/>
            <person name="Minogue T.D."/>
            <person name="Chain P.S."/>
        </authorList>
    </citation>
    <scope>NUCLEOTIDE SEQUENCE [LARGE SCALE GENOMIC DNA]</scope>
    <source>
        <strain evidence="1 2">ATCC BAA-463</strain>
    </source>
</reference>
<evidence type="ECO:0000313" key="2">
    <source>
        <dbReference type="Proteomes" id="UP000032614"/>
    </source>
</evidence>
<dbReference type="EMBL" id="CP010026">
    <property type="protein sequence ID" value="AJZ57192.1"/>
    <property type="molecule type" value="Genomic_DNA"/>
</dbReference>
<gene>
    <name evidence="1" type="ORF">OI25_2186</name>
</gene>
<dbReference type="KEGG" id="bfn:OI25_2186"/>
<sequence>MFGGDATVRNALRIERDYLVKLSVAFNFLLELLDGVKQVFQQVALTTSFVNRRSRASCDACRKIDQCFKLPDLPVACAECRQCELFVLKRINRRA</sequence>
<evidence type="ECO:0000313" key="1">
    <source>
        <dbReference type="EMBL" id="AJZ57192.1"/>
    </source>
</evidence>
<organism evidence="1 2">
    <name type="scientific">Paraburkholderia fungorum</name>
    <dbReference type="NCBI Taxonomy" id="134537"/>
    <lineage>
        <taxon>Bacteria</taxon>
        <taxon>Pseudomonadati</taxon>
        <taxon>Pseudomonadota</taxon>
        <taxon>Betaproteobacteria</taxon>
        <taxon>Burkholderiales</taxon>
        <taxon>Burkholderiaceae</taxon>
        <taxon>Paraburkholderia</taxon>
    </lineage>
</organism>
<protein>
    <recommendedName>
        <fullName evidence="3">Transcriptional activator FlhC</fullName>
    </recommendedName>
</protein>
<proteinExistence type="predicted"/>
<dbReference type="AlphaFoldDB" id="A0AAU8SUW9"/>
<evidence type="ECO:0008006" key="3">
    <source>
        <dbReference type="Google" id="ProtNLM"/>
    </source>
</evidence>
<dbReference type="Proteomes" id="UP000032614">
    <property type="component" value="Chromosome 1"/>
</dbReference>
<accession>A0AAU8SUW9</accession>